<gene>
    <name evidence="1" type="ORF">AMJ44_09415</name>
</gene>
<evidence type="ECO:0000313" key="1">
    <source>
        <dbReference type="EMBL" id="KPJ65793.1"/>
    </source>
</evidence>
<comment type="caution">
    <text evidence="1">The sequence shown here is derived from an EMBL/GenBank/DDBJ whole genome shotgun (WGS) entry which is preliminary data.</text>
</comment>
<dbReference type="AlphaFoldDB" id="A0A0S7XTH1"/>
<protein>
    <submittedName>
        <fullName evidence="1">Uncharacterized protein</fullName>
    </submittedName>
</protein>
<organism evidence="1 2">
    <name type="scientific">candidate division WOR-1 bacterium DG_54_3</name>
    <dbReference type="NCBI Taxonomy" id="1703775"/>
    <lineage>
        <taxon>Bacteria</taxon>
        <taxon>Bacillati</taxon>
        <taxon>Saganbacteria</taxon>
    </lineage>
</organism>
<proteinExistence type="predicted"/>
<accession>A0A0S7XTH1</accession>
<name>A0A0S7XTH1_UNCSA</name>
<evidence type="ECO:0000313" key="2">
    <source>
        <dbReference type="Proteomes" id="UP000051861"/>
    </source>
</evidence>
<sequence length="64" mass="7094">MISSFVVSFGPHPGFILFAKSILYNPLPEGEGVVWLTYNLIHLIPSPFGRGRITTNLMFNQNSG</sequence>
<dbReference type="Proteomes" id="UP000051861">
    <property type="component" value="Unassembled WGS sequence"/>
</dbReference>
<dbReference type="EMBL" id="LIZX01000101">
    <property type="protein sequence ID" value="KPJ65793.1"/>
    <property type="molecule type" value="Genomic_DNA"/>
</dbReference>
<reference evidence="1 2" key="1">
    <citation type="journal article" date="2015" name="Microbiome">
        <title>Genomic resolution of linkages in carbon, nitrogen, and sulfur cycling among widespread estuary sediment bacteria.</title>
        <authorList>
            <person name="Baker B.J."/>
            <person name="Lazar C.S."/>
            <person name="Teske A.P."/>
            <person name="Dick G.J."/>
        </authorList>
    </citation>
    <scope>NUCLEOTIDE SEQUENCE [LARGE SCALE GENOMIC DNA]</scope>
    <source>
        <strain evidence="1">DG_54_3</strain>
    </source>
</reference>